<dbReference type="PANTHER" id="PTHR33164">
    <property type="entry name" value="TRANSCRIPTIONAL REGULATOR, MARR FAMILY"/>
    <property type="match status" value="1"/>
</dbReference>
<dbReference type="InterPro" id="IPR039422">
    <property type="entry name" value="MarR/SlyA-like"/>
</dbReference>
<evidence type="ECO:0000256" key="1">
    <source>
        <dbReference type="ARBA" id="ARBA00023015"/>
    </source>
</evidence>
<evidence type="ECO:0000256" key="3">
    <source>
        <dbReference type="ARBA" id="ARBA00023163"/>
    </source>
</evidence>
<dbReference type="InterPro" id="IPR000835">
    <property type="entry name" value="HTH_MarR-typ"/>
</dbReference>
<dbReference type="PANTHER" id="PTHR33164:SF43">
    <property type="entry name" value="HTH-TYPE TRANSCRIPTIONAL REPRESSOR YETL"/>
    <property type="match status" value="1"/>
</dbReference>
<dbReference type="Pfam" id="PF12802">
    <property type="entry name" value="MarR_2"/>
    <property type="match status" value="2"/>
</dbReference>
<dbReference type="InterPro" id="IPR036390">
    <property type="entry name" value="WH_DNA-bd_sf"/>
</dbReference>
<dbReference type="InterPro" id="IPR023187">
    <property type="entry name" value="Tscrpt_reg_MarR-type_CS"/>
</dbReference>
<keyword evidence="1" id="KW-0805">Transcription regulation</keyword>
<evidence type="ECO:0000256" key="2">
    <source>
        <dbReference type="ARBA" id="ARBA00023125"/>
    </source>
</evidence>
<dbReference type="EMBL" id="BAABKM010000002">
    <property type="protein sequence ID" value="GAA4704100.1"/>
    <property type="molecule type" value="Genomic_DNA"/>
</dbReference>
<reference evidence="6" key="1">
    <citation type="journal article" date="2019" name="Int. J. Syst. Evol. Microbiol.">
        <title>The Global Catalogue of Microorganisms (GCM) 10K type strain sequencing project: providing services to taxonomists for standard genome sequencing and annotation.</title>
        <authorList>
            <consortium name="The Broad Institute Genomics Platform"/>
            <consortium name="The Broad Institute Genome Sequencing Center for Infectious Disease"/>
            <person name="Wu L."/>
            <person name="Ma J."/>
        </authorList>
    </citation>
    <scope>NUCLEOTIDE SEQUENCE [LARGE SCALE GENOMIC DNA]</scope>
    <source>
        <strain evidence="6">JCM 18531</strain>
    </source>
</reference>
<dbReference type="PRINTS" id="PR00598">
    <property type="entry name" value="HTHMARR"/>
</dbReference>
<dbReference type="PROSITE" id="PS50995">
    <property type="entry name" value="HTH_MARR_2"/>
    <property type="match status" value="2"/>
</dbReference>
<protein>
    <recommendedName>
        <fullName evidence="4">HTH marR-type domain-containing protein</fullName>
    </recommendedName>
</protein>
<evidence type="ECO:0000313" key="6">
    <source>
        <dbReference type="Proteomes" id="UP001499974"/>
    </source>
</evidence>
<dbReference type="RefSeq" id="WP_345521307.1">
    <property type="nucleotide sequence ID" value="NZ_BAABKM010000002.1"/>
</dbReference>
<sequence>MAELLPALAQNDGHLFWRAAARVHAALAETLPPGVDVHEYAALLSLAGGITRTQQSIATAISVSRTTVVKVAADLATQGLVTRVRNPDDRRSYALTRTAKGAAAARSWRRHVEDLEDALTSVFTLDEREELRQILVRISEQDLAPDTPAPLLDSIAFLITRVHFRMHRDFSAVLAPLGIEPRHKGCLAALHASGPIPQAELARILGVSAASVVQMVDDMERRGLVERRRLETDRRTQLLHLLPEAEVVATQARELSDELTSEILVMLSGAERKRLTGYLLRFVTAP</sequence>
<gene>
    <name evidence="5" type="ORF">GCM10023349_22010</name>
</gene>
<keyword evidence="2" id="KW-0238">DNA-binding</keyword>
<keyword evidence="6" id="KW-1185">Reference proteome</keyword>
<dbReference type="PROSITE" id="PS01117">
    <property type="entry name" value="HTH_MARR_1"/>
    <property type="match status" value="1"/>
</dbReference>
<comment type="caution">
    <text evidence="5">The sequence shown here is derived from an EMBL/GenBank/DDBJ whole genome shotgun (WGS) entry which is preliminary data.</text>
</comment>
<dbReference type="SUPFAM" id="SSF46785">
    <property type="entry name" value="Winged helix' DNA-binding domain"/>
    <property type="match status" value="2"/>
</dbReference>
<evidence type="ECO:0000259" key="4">
    <source>
        <dbReference type="PROSITE" id="PS50995"/>
    </source>
</evidence>
<dbReference type="Gene3D" id="1.10.10.10">
    <property type="entry name" value="Winged helix-like DNA-binding domain superfamily/Winged helix DNA-binding domain"/>
    <property type="match status" value="2"/>
</dbReference>
<feature type="domain" description="HTH marR-type" evidence="4">
    <location>
        <begin position="152"/>
        <end position="284"/>
    </location>
</feature>
<feature type="domain" description="HTH marR-type" evidence="4">
    <location>
        <begin position="1"/>
        <end position="140"/>
    </location>
</feature>
<dbReference type="InterPro" id="IPR036388">
    <property type="entry name" value="WH-like_DNA-bd_sf"/>
</dbReference>
<name>A0ABP8XE86_9ACTN</name>
<dbReference type="Proteomes" id="UP001499974">
    <property type="component" value="Unassembled WGS sequence"/>
</dbReference>
<evidence type="ECO:0000313" key="5">
    <source>
        <dbReference type="EMBL" id="GAA4704100.1"/>
    </source>
</evidence>
<organism evidence="5 6">
    <name type="scientific">Nocardioides conyzicola</name>
    <dbReference type="NCBI Taxonomy" id="1651781"/>
    <lineage>
        <taxon>Bacteria</taxon>
        <taxon>Bacillati</taxon>
        <taxon>Actinomycetota</taxon>
        <taxon>Actinomycetes</taxon>
        <taxon>Propionibacteriales</taxon>
        <taxon>Nocardioidaceae</taxon>
        <taxon>Nocardioides</taxon>
    </lineage>
</organism>
<dbReference type="SMART" id="SM00347">
    <property type="entry name" value="HTH_MARR"/>
    <property type="match status" value="2"/>
</dbReference>
<accession>A0ABP8XE86</accession>
<keyword evidence="3" id="KW-0804">Transcription</keyword>
<proteinExistence type="predicted"/>